<sequence length="102" mass="11083">MSCRHEVIETGLCNVLCYLDGHTALIHGRCPAKRYCLIFFLHLCSLSDVKDPGPASALKRPGPAESTPPDEWKAVGHVKLDEPIHPPFTPRSSPHIGSGGPF</sequence>
<organism evidence="1 2">
    <name type="scientific">Dallia pectoralis</name>
    <name type="common">Alaska blackfish</name>
    <dbReference type="NCBI Taxonomy" id="75939"/>
    <lineage>
        <taxon>Eukaryota</taxon>
        <taxon>Metazoa</taxon>
        <taxon>Chordata</taxon>
        <taxon>Craniata</taxon>
        <taxon>Vertebrata</taxon>
        <taxon>Euteleostomi</taxon>
        <taxon>Actinopterygii</taxon>
        <taxon>Neopterygii</taxon>
        <taxon>Teleostei</taxon>
        <taxon>Protacanthopterygii</taxon>
        <taxon>Esociformes</taxon>
        <taxon>Umbridae</taxon>
        <taxon>Dallia</taxon>
    </lineage>
</organism>
<gene>
    <name evidence="1" type="ORF">DPEC_G00236560</name>
</gene>
<dbReference type="Proteomes" id="UP001157502">
    <property type="component" value="Chromosome 20"/>
</dbReference>
<evidence type="ECO:0000313" key="1">
    <source>
        <dbReference type="EMBL" id="KAJ7996387.1"/>
    </source>
</evidence>
<name>A0ACC2FYD2_DALPE</name>
<evidence type="ECO:0000313" key="2">
    <source>
        <dbReference type="Proteomes" id="UP001157502"/>
    </source>
</evidence>
<reference evidence="1" key="1">
    <citation type="submission" date="2021-05" db="EMBL/GenBank/DDBJ databases">
        <authorList>
            <person name="Pan Q."/>
            <person name="Jouanno E."/>
            <person name="Zahm M."/>
            <person name="Klopp C."/>
            <person name="Cabau C."/>
            <person name="Louis A."/>
            <person name="Berthelot C."/>
            <person name="Parey E."/>
            <person name="Roest Crollius H."/>
            <person name="Montfort J."/>
            <person name="Robinson-Rechavi M."/>
            <person name="Bouchez O."/>
            <person name="Lampietro C."/>
            <person name="Lopez Roques C."/>
            <person name="Donnadieu C."/>
            <person name="Postlethwait J."/>
            <person name="Bobe J."/>
            <person name="Dillon D."/>
            <person name="Chandos A."/>
            <person name="von Hippel F."/>
            <person name="Guiguen Y."/>
        </authorList>
    </citation>
    <scope>NUCLEOTIDE SEQUENCE</scope>
    <source>
        <strain evidence="1">YG-Jan2019</strain>
    </source>
</reference>
<keyword evidence="2" id="KW-1185">Reference proteome</keyword>
<protein>
    <submittedName>
        <fullName evidence="1">Uncharacterized protein</fullName>
    </submittedName>
</protein>
<accession>A0ACC2FYD2</accession>
<proteinExistence type="predicted"/>
<dbReference type="EMBL" id="CM055747">
    <property type="protein sequence ID" value="KAJ7996387.1"/>
    <property type="molecule type" value="Genomic_DNA"/>
</dbReference>
<comment type="caution">
    <text evidence="1">The sequence shown here is derived from an EMBL/GenBank/DDBJ whole genome shotgun (WGS) entry which is preliminary data.</text>
</comment>